<keyword evidence="7" id="KW-0325">Glycoprotein</keyword>
<evidence type="ECO:0000313" key="9">
    <source>
        <dbReference type="Proteomes" id="UP000593576"/>
    </source>
</evidence>
<dbReference type="SUPFAM" id="SSF52047">
    <property type="entry name" value="RNI-like"/>
    <property type="match status" value="1"/>
</dbReference>
<comment type="caution">
    <text evidence="8">The sequence shown here is derived from an EMBL/GenBank/DDBJ whole genome shotgun (WGS) entry which is preliminary data.</text>
</comment>
<keyword evidence="5" id="KW-0472">Membrane</keyword>
<keyword evidence="2" id="KW-0812">Transmembrane</keyword>
<dbReference type="EMBL" id="JABFAF010000012">
    <property type="protein sequence ID" value="MBA0872918.1"/>
    <property type="molecule type" value="Genomic_DNA"/>
</dbReference>
<keyword evidence="3" id="KW-0732">Signal</keyword>
<dbReference type="AlphaFoldDB" id="A0A7J9MPP2"/>
<evidence type="ECO:0000256" key="3">
    <source>
        <dbReference type="ARBA" id="ARBA00022729"/>
    </source>
</evidence>
<dbReference type="GO" id="GO:0016020">
    <property type="term" value="C:membrane"/>
    <property type="evidence" value="ECO:0007669"/>
    <property type="project" value="UniProtKB-SubCell"/>
</dbReference>
<dbReference type="PANTHER" id="PTHR48063:SF98">
    <property type="entry name" value="LRR RECEPTOR-LIKE SERINE_THREONINE-PROTEIN KINASE FLS2"/>
    <property type="match status" value="1"/>
</dbReference>
<dbReference type="Proteomes" id="UP000593576">
    <property type="component" value="Unassembled WGS sequence"/>
</dbReference>
<dbReference type="InterPro" id="IPR032675">
    <property type="entry name" value="LRR_dom_sf"/>
</dbReference>
<evidence type="ECO:0000256" key="5">
    <source>
        <dbReference type="ARBA" id="ARBA00023136"/>
    </source>
</evidence>
<evidence type="ECO:0000256" key="6">
    <source>
        <dbReference type="ARBA" id="ARBA00023170"/>
    </source>
</evidence>
<comment type="subcellular location">
    <subcellularLocation>
        <location evidence="1">Membrane</location>
        <topology evidence="1">Single-pass type I membrane protein</topology>
    </subcellularLocation>
</comment>
<reference evidence="8 9" key="1">
    <citation type="journal article" date="2019" name="Genome Biol. Evol.">
        <title>Insights into the evolution of the New World diploid cottons (Gossypium, subgenus Houzingenia) based on genome sequencing.</title>
        <authorList>
            <person name="Grover C.E."/>
            <person name="Arick M.A. 2nd"/>
            <person name="Thrash A."/>
            <person name="Conover J.L."/>
            <person name="Sanders W.S."/>
            <person name="Peterson D.G."/>
            <person name="Frelichowski J.E."/>
            <person name="Scheffler J.A."/>
            <person name="Scheffler B.E."/>
            <person name="Wendel J.F."/>
        </authorList>
    </citation>
    <scope>NUCLEOTIDE SEQUENCE [LARGE SCALE GENOMIC DNA]</scope>
    <source>
        <strain evidence="8">1</strain>
        <tissue evidence="8">Leaf</tissue>
    </source>
</reference>
<protein>
    <recommendedName>
        <fullName evidence="10">Leucine-rich repeat-containing N-terminal plant-type domain-containing protein</fullName>
    </recommendedName>
</protein>
<keyword evidence="9" id="KW-1185">Reference proteome</keyword>
<keyword evidence="6" id="KW-0675">Receptor</keyword>
<dbReference type="PANTHER" id="PTHR48063">
    <property type="entry name" value="LRR RECEPTOR-LIKE KINASE"/>
    <property type="match status" value="1"/>
</dbReference>
<organism evidence="8 9">
    <name type="scientific">Gossypium schwendimanii</name>
    <name type="common">Cotton</name>
    <dbReference type="NCBI Taxonomy" id="34291"/>
    <lineage>
        <taxon>Eukaryota</taxon>
        <taxon>Viridiplantae</taxon>
        <taxon>Streptophyta</taxon>
        <taxon>Embryophyta</taxon>
        <taxon>Tracheophyta</taxon>
        <taxon>Spermatophyta</taxon>
        <taxon>Magnoliopsida</taxon>
        <taxon>eudicotyledons</taxon>
        <taxon>Gunneridae</taxon>
        <taxon>Pentapetalae</taxon>
        <taxon>rosids</taxon>
        <taxon>malvids</taxon>
        <taxon>Malvales</taxon>
        <taxon>Malvaceae</taxon>
        <taxon>Malvoideae</taxon>
        <taxon>Gossypium</taxon>
    </lineage>
</organism>
<evidence type="ECO:0000256" key="7">
    <source>
        <dbReference type="ARBA" id="ARBA00023180"/>
    </source>
</evidence>
<accession>A0A7J9MPP2</accession>
<name>A0A7J9MPP2_GOSSC</name>
<evidence type="ECO:0000256" key="4">
    <source>
        <dbReference type="ARBA" id="ARBA00022989"/>
    </source>
</evidence>
<sequence>MLLTGHVTELQLGSSNDTIVSRIKKVERIKLAGKLSLALLDLKHLPYLELSNNDFDPTQIPNCCNNFTGSLPGISLNVTALNLSSNVLSGHMSQFLCHKKHQMRLKVLNLEGNLLSGEMEKFGGH</sequence>
<evidence type="ECO:0000256" key="1">
    <source>
        <dbReference type="ARBA" id="ARBA00004479"/>
    </source>
</evidence>
<evidence type="ECO:0008006" key="10">
    <source>
        <dbReference type="Google" id="ProtNLM"/>
    </source>
</evidence>
<dbReference type="Gene3D" id="3.80.10.10">
    <property type="entry name" value="Ribonuclease Inhibitor"/>
    <property type="match status" value="1"/>
</dbReference>
<gene>
    <name evidence="8" type="ORF">Goshw_023160</name>
</gene>
<proteinExistence type="predicted"/>
<dbReference type="OrthoDB" id="1600340at2759"/>
<evidence type="ECO:0000256" key="2">
    <source>
        <dbReference type="ARBA" id="ARBA00022692"/>
    </source>
</evidence>
<evidence type="ECO:0000313" key="8">
    <source>
        <dbReference type="EMBL" id="MBA0872918.1"/>
    </source>
</evidence>
<keyword evidence="4" id="KW-1133">Transmembrane helix</keyword>
<dbReference type="InterPro" id="IPR046956">
    <property type="entry name" value="RLP23-like"/>
</dbReference>